<sequence length="156" mass="17741">MSLLECFGVSHARLSGERKSEAVVAKKDKDLSRLGESRFLRTIRKSYNAVVHMNRRGAYKPGEMYISSPISSSVTATVFNTVPDELKFYCENQIIKLDQKHLIKNRITRVTTSDCSNTGMALPENPQGDLELMKVTSGKKEYRIKDWDMTPVHAWD</sequence>
<keyword evidence="2" id="KW-1185">Reference proteome</keyword>
<protein>
    <submittedName>
        <fullName evidence="1">Uncharacterized protein</fullName>
    </submittedName>
</protein>
<proteinExistence type="predicted"/>
<reference evidence="1 2" key="1">
    <citation type="submission" date="2024-07" db="EMBL/GenBank/DDBJ databases">
        <authorList>
            <person name="Dulla G.F.J."/>
            <person name="Delorm J.G."/>
        </authorList>
    </citation>
    <scope>NUCLEOTIDE SEQUENCE [LARGE SCALE GENOMIC DNA]</scope>
    <source>
        <strain evidence="1 2">JGD 233</strain>
    </source>
</reference>
<evidence type="ECO:0000313" key="2">
    <source>
        <dbReference type="Proteomes" id="UP001554567"/>
    </source>
</evidence>
<comment type="caution">
    <text evidence="1">The sequence shown here is derived from an EMBL/GenBank/DDBJ whole genome shotgun (WGS) entry which is preliminary data.</text>
</comment>
<dbReference type="Proteomes" id="UP001554567">
    <property type="component" value="Unassembled WGS sequence"/>
</dbReference>
<accession>A0ABV3N4M9</accession>
<gene>
    <name evidence="1" type="ORF">ABW286_16590</name>
</gene>
<dbReference type="RefSeq" id="WP_367168141.1">
    <property type="nucleotide sequence ID" value="NZ_JBFKZN010000008.1"/>
</dbReference>
<name>A0ABV3N4M9_9GAMM</name>
<organism evidence="1 2">
    <name type="scientific">Erwinia papayae</name>
    <dbReference type="NCBI Taxonomy" id="206499"/>
    <lineage>
        <taxon>Bacteria</taxon>
        <taxon>Pseudomonadati</taxon>
        <taxon>Pseudomonadota</taxon>
        <taxon>Gammaproteobacteria</taxon>
        <taxon>Enterobacterales</taxon>
        <taxon>Erwiniaceae</taxon>
        <taxon>Erwinia</taxon>
    </lineage>
</organism>
<evidence type="ECO:0000313" key="1">
    <source>
        <dbReference type="EMBL" id="MEW5290774.1"/>
    </source>
</evidence>
<dbReference type="EMBL" id="JBFKZN010000008">
    <property type="protein sequence ID" value="MEW5290774.1"/>
    <property type="molecule type" value="Genomic_DNA"/>
</dbReference>